<dbReference type="GO" id="GO:0016747">
    <property type="term" value="F:acyltransferase activity, transferring groups other than amino-acyl groups"/>
    <property type="evidence" value="ECO:0007669"/>
    <property type="project" value="InterPro"/>
</dbReference>
<dbReference type="AlphaFoldDB" id="A0A0G0QLC7"/>
<evidence type="ECO:0000313" key="2">
    <source>
        <dbReference type="EMBL" id="KKR41229.1"/>
    </source>
</evidence>
<dbReference type="EMBL" id="LBXZ01000001">
    <property type="protein sequence ID" value="KKR41229.1"/>
    <property type="molecule type" value="Genomic_DNA"/>
</dbReference>
<evidence type="ECO:0000313" key="3">
    <source>
        <dbReference type="Proteomes" id="UP000034072"/>
    </source>
</evidence>
<dbReference type="PANTHER" id="PTHR43415:SF3">
    <property type="entry name" value="GNAT-FAMILY ACETYLTRANSFERASE"/>
    <property type="match status" value="1"/>
</dbReference>
<dbReference type="InterPro" id="IPR016181">
    <property type="entry name" value="Acyl_CoA_acyltransferase"/>
</dbReference>
<feature type="domain" description="N-acetyltransferase" evidence="1">
    <location>
        <begin position="16"/>
        <end position="179"/>
    </location>
</feature>
<sequence length="195" mass="23073">MESQPSRPIFIVGHKTILRPIELSDVPQLLVWANDPEIRQFIARYRPVSEKYEKEWVEKSATDETKIVFMIEEKTSRKAIGVMGLHRINWKDRSCTTGAYIGQKDLWGKGYGTDAKMFLLDYAFNTLNLRRIESAAYEYNKRSIHYSLHCGYKIEGRKRKAKFSNGRYWDDVLLALFKKEWLPIWKRYKKTGKIK</sequence>
<dbReference type="PROSITE" id="PS51186">
    <property type="entry name" value="GNAT"/>
    <property type="match status" value="1"/>
</dbReference>
<proteinExistence type="predicted"/>
<dbReference type="SUPFAM" id="SSF55729">
    <property type="entry name" value="Acyl-CoA N-acyltransferases (Nat)"/>
    <property type="match status" value="1"/>
</dbReference>
<dbReference type="Gene3D" id="3.40.630.30">
    <property type="match status" value="1"/>
</dbReference>
<name>A0A0G0QLC7_9BACT</name>
<organism evidence="2 3">
    <name type="scientific">Candidatus Yanofskybacteria bacterium GW2011_GWE2_40_11</name>
    <dbReference type="NCBI Taxonomy" id="1619033"/>
    <lineage>
        <taxon>Bacteria</taxon>
        <taxon>Candidatus Yanofskyibacteriota</taxon>
    </lineage>
</organism>
<dbReference type="InterPro" id="IPR000182">
    <property type="entry name" value="GNAT_dom"/>
</dbReference>
<accession>A0A0G0QLC7</accession>
<gene>
    <name evidence="2" type="ORF">UT75_C0001G0133</name>
</gene>
<protein>
    <submittedName>
        <fullName evidence="2">Acetyltransferase GNAT family protein</fullName>
    </submittedName>
</protein>
<comment type="caution">
    <text evidence="2">The sequence shown here is derived from an EMBL/GenBank/DDBJ whole genome shotgun (WGS) entry which is preliminary data.</text>
</comment>
<dbReference type="PANTHER" id="PTHR43415">
    <property type="entry name" value="SPERMIDINE N(1)-ACETYLTRANSFERASE"/>
    <property type="match status" value="1"/>
</dbReference>
<reference evidence="2 3" key="1">
    <citation type="journal article" date="2015" name="Nature">
        <title>rRNA introns, odd ribosomes, and small enigmatic genomes across a large radiation of phyla.</title>
        <authorList>
            <person name="Brown C.T."/>
            <person name="Hug L.A."/>
            <person name="Thomas B.C."/>
            <person name="Sharon I."/>
            <person name="Castelle C.J."/>
            <person name="Singh A."/>
            <person name="Wilkins M.J."/>
            <person name="Williams K.H."/>
            <person name="Banfield J.F."/>
        </authorList>
    </citation>
    <scope>NUCLEOTIDE SEQUENCE [LARGE SCALE GENOMIC DNA]</scope>
</reference>
<evidence type="ECO:0000259" key="1">
    <source>
        <dbReference type="PROSITE" id="PS51186"/>
    </source>
</evidence>
<dbReference type="Pfam" id="PF13302">
    <property type="entry name" value="Acetyltransf_3"/>
    <property type="match status" value="1"/>
</dbReference>
<keyword evidence="2" id="KW-0808">Transferase</keyword>
<dbReference type="Proteomes" id="UP000034072">
    <property type="component" value="Unassembled WGS sequence"/>
</dbReference>